<dbReference type="InterPro" id="IPR029058">
    <property type="entry name" value="AB_hydrolase_fold"/>
</dbReference>
<gene>
    <name evidence="1" type="ORF">SAMN05421748_107191</name>
</gene>
<evidence type="ECO:0000313" key="2">
    <source>
        <dbReference type="Proteomes" id="UP000219612"/>
    </source>
</evidence>
<keyword evidence="2" id="KW-1185">Reference proteome</keyword>
<protein>
    <recommendedName>
        <fullName evidence="3">Alpha/beta hydrolase family protein</fullName>
    </recommendedName>
</protein>
<dbReference type="RefSeq" id="WP_097321371.1">
    <property type="nucleotide sequence ID" value="NZ_OBDY01000007.1"/>
</dbReference>
<dbReference type="AlphaFoldDB" id="A0A285IB52"/>
<dbReference type="OrthoDB" id="70765at2"/>
<reference evidence="2" key="1">
    <citation type="submission" date="2017-09" db="EMBL/GenBank/DDBJ databases">
        <authorList>
            <person name="Varghese N."/>
            <person name="Submissions S."/>
        </authorList>
    </citation>
    <scope>NUCLEOTIDE SEQUENCE [LARGE SCALE GENOMIC DNA]</scope>
    <source>
        <strain evidence="2">CGMCC 4.6857</strain>
    </source>
</reference>
<evidence type="ECO:0008006" key="3">
    <source>
        <dbReference type="Google" id="ProtNLM"/>
    </source>
</evidence>
<name>A0A285IB52_9ACTN</name>
<dbReference type="Proteomes" id="UP000219612">
    <property type="component" value="Unassembled WGS sequence"/>
</dbReference>
<proteinExistence type="predicted"/>
<accession>A0A285IB52</accession>
<evidence type="ECO:0000313" key="1">
    <source>
        <dbReference type="EMBL" id="SNY45224.1"/>
    </source>
</evidence>
<dbReference type="Gene3D" id="3.40.50.1820">
    <property type="entry name" value="alpha/beta hydrolase"/>
    <property type="match status" value="1"/>
</dbReference>
<sequence length="177" mass="18614">MADAVVIPGGRYGPAAGLLAYAGTVPEKRGATAHAHEWSTTPPPLHSQEIEAWVRDQVSPVLDGLGGPALLIGKSLGSNAARVAADRGLPAVWLTPLLHCPWIVEALGRATAPCLLVGGTADKHWDSATARRLSPYVVEIPTADHGMFVPGPLTDSIAVLARIVVAVEEFLDEIQWP</sequence>
<dbReference type="SUPFAM" id="SSF53474">
    <property type="entry name" value="alpha/beta-Hydrolases"/>
    <property type="match status" value="1"/>
</dbReference>
<organism evidence="1 2">
    <name type="scientific">Paractinoplanes atraurantiacus</name>
    <dbReference type="NCBI Taxonomy" id="1036182"/>
    <lineage>
        <taxon>Bacteria</taxon>
        <taxon>Bacillati</taxon>
        <taxon>Actinomycetota</taxon>
        <taxon>Actinomycetes</taxon>
        <taxon>Micromonosporales</taxon>
        <taxon>Micromonosporaceae</taxon>
        <taxon>Paractinoplanes</taxon>
    </lineage>
</organism>
<dbReference type="EMBL" id="OBDY01000007">
    <property type="protein sequence ID" value="SNY45224.1"/>
    <property type="molecule type" value="Genomic_DNA"/>
</dbReference>